<keyword evidence="8 9" id="KW-0456">Lyase</keyword>
<comment type="subunit">
    <text evidence="4 9">Homotrimer.</text>
</comment>
<feature type="binding site" evidence="9">
    <location>
        <position position="13"/>
    </location>
    <ligand>
        <name>a divalent metal cation</name>
        <dbReference type="ChEBI" id="CHEBI:60240"/>
    </ligand>
</feature>
<dbReference type="InterPro" id="IPR003526">
    <property type="entry name" value="MECDP_synthase"/>
</dbReference>
<dbReference type="HAMAP" id="MF_00107">
    <property type="entry name" value="IspF"/>
    <property type="match status" value="1"/>
</dbReference>
<sequence length="160" mass="16640">MNGIRIGQGFDVHAFGDGDHVMLGGVRVPHDRGLLAHSDGDVVVHALCDALLGALALGDIGRHFPPSDPQWKGADSLAFLHHCDGLARARGWRVGNADVTVVCERPRVGPHVEAMRTTLAAALGIALDAVSVKATTTEALGFTGRGEGIAAQAICLLVRA</sequence>
<dbReference type="NCBIfam" id="TIGR00151">
    <property type="entry name" value="ispF"/>
    <property type="match status" value="1"/>
</dbReference>
<dbReference type="PANTHER" id="PTHR43181:SF1">
    <property type="entry name" value="2-C-METHYL-D-ERYTHRITOL 2,4-CYCLODIPHOSPHATE SYNTHASE, CHLOROPLASTIC"/>
    <property type="match status" value="1"/>
</dbReference>
<dbReference type="PROSITE" id="PS01350">
    <property type="entry name" value="ISPF"/>
    <property type="match status" value="1"/>
</dbReference>
<keyword evidence="6 9" id="KW-0479">Metal-binding</keyword>
<comment type="pathway">
    <text evidence="2 9">Isoprenoid biosynthesis; isopentenyl diphosphate biosynthesis via DXP pathway; isopentenyl diphosphate from 1-deoxy-D-xylulose 5-phosphate: step 4/6.</text>
</comment>
<dbReference type="Gene3D" id="3.30.1330.50">
    <property type="entry name" value="2-C-methyl-D-erythritol 2,4-cyclodiphosphate synthase"/>
    <property type="match status" value="1"/>
</dbReference>
<accession>A0ABT0A2K0</accession>
<feature type="site" description="Transition state stabilizer" evidence="9">
    <location>
        <position position="37"/>
    </location>
</feature>
<comment type="caution">
    <text evidence="12">The sequence shown here is derived from an EMBL/GenBank/DDBJ whole genome shotgun (WGS) entry which is preliminary data.</text>
</comment>
<keyword evidence="13" id="KW-1185">Reference proteome</keyword>
<evidence type="ECO:0000313" key="13">
    <source>
        <dbReference type="Proteomes" id="UP001165423"/>
    </source>
</evidence>
<evidence type="ECO:0000256" key="8">
    <source>
        <dbReference type="ARBA" id="ARBA00023239"/>
    </source>
</evidence>
<dbReference type="CDD" id="cd00554">
    <property type="entry name" value="MECDP_synthase"/>
    <property type="match status" value="1"/>
</dbReference>
<evidence type="ECO:0000256" key="3">
    <source>
        <dbReference type="ARBA" id="ARBA00008480"/>
    </source>
</evidence>
<evidence type="ECO:0000256" key="5">
    <source>
        <dbReference type="ARBA" id="ARBA00012579"/>
    </source>
</evidence>
<comment type="catalytic activity">
    <reaction evidence="1 9 10">
        <text>4-CDP-2-C-methyl-D-erythritol 2-phosphate = 2-C-methyl-D-erythritol 2,4-cyclic diphosphate + CMP</text>
        <dbReference type="Rhea" id="RHEA:23864"/>
        <dbReference type="ChEBI" id="CHEBI:57919"/>
        <dbReference type="ChEBI" id="CHEBI:58483"/>
        <dbReference type="ChEBI" id="CHEBI:60377"/>
        <dbReference type="EC" id="4.6.1.12"/>
    </reaction>
</comment>
<dbReference type="Pfam" id="PF02542">
    <property type="entry name" value="YgbB"/>
    <property type="match status" value="1"/>
</dbReference>
<feature type="site" description="Transition state stabilizer" evidence="9">
    <location>
        <position position="136"/>
    </location>
</feature>
<feature type="binding site" evidence="9">
    <location>
        <begin position="135"/>
        <end position="138"/>
    </location>
    <ligand>
        <name>4-CDP-2-C-methyl-D-erythritol 2-phosphate</name>
        <dbReference type="ChEBI" id="CHEBI:57919"/>
    </ligand>
</feature>
<dbReference type="InterPro" id="IPR020555">
    <property type="entry name" value="MECDP_synthase_CS"/>
</dbReference>
<dbReference type="GO" id="GO:0008685">
    <property type="term" value="F:2-C-methyl-D-erythritol 2,4-cyclodiphosphate synthase activity"/>
    <property type="evidence" value="ECO:0007669"/>
    <property type="project" value="UniProtKB-EC"/>
</dbReference>
<evidence type="ECO:0000256" key="1">
    <source>
        <dbReference type="ARBA" id="ARBA00000200"/>
    </source>
</evidence>
<comment type="caution">
    <text evidence="9">Lacks conserved residue(s) required for the propagation of feature annotation.</text>
</comment>
<feature type="binding site" evidence="9">
    <location>
        <position position="45"/>
    </location>
    <ligand>
        <name>a divalent metal cation</name>
        <dbReference type="ChEBI" id="CHEBI:60240"/>
    </ligand>
</feature>
<evidence type="ECO:0000256" key="2">
    <source>
        <dbReference type="ARBA" id="ARBA00004709"/>
    </source>
</evidence>
<feature type="domain" description="2-C-methyl-D-erythritol 2,4-cyclodiphosphate synthase" evidence="11">
    <location>
        <begin position="4"/>
        <end position="157"/>
    </location>
</feature>
<evidence type="ECO:0000256" key="7">
    <source>
        <dbReference type="ARBA" id="ARBA00023229"/>
    </source>
</evidence>
<dbReference type="SUPFAM" id="SSF69765">
    <property type="entry name" value="IpsF-like"/>
    <property type="match status" value="1"/>
</dbReference>
<evidence type="ECO:0000256" key="6">
    <source>
        <dbReference type="ARBA" id="ARBA00022723"/>
    </source>
</evidence>
<evidence type="ECO:0000256" key="9">
    <source>
        <dbReference type="HAMAP-Rule" id="MF_00107"/>
    </source>
</evidence>
<reference evidence="12 13" key="1">
    <citation type="submission" date="2022-03" db="EMBL/GenBank/DDBJ databases">
        <title>Luteimonas soily sp. nov., a novel bacterium isolated from the soil.</title>
        <authorList>
            <person name="Zhang X."/>
        </authorList>
    </citation>
    <scope>NUCLEOTIDE SEQUENCE [LARGE SCALE GENOMIC DNA]</scope>
    <source>
        <strain evidence="12 13">50</strain>
    </source>
</reference>
<proteinExistence type="inferred from homology"/>
<comment type="function">
    <text evidence="9">Involved in the biosynthesis of isopentenyl diphosphate (IPP) and dimethylallyl diphosphate (DMAPP), two major building blocks of isoprenoid compounds. Catalyzes the conversion of 4-diphosphocytidyl-2-C-methyl-D-erythritol 2-phosphate (CDP-ME2P) to 2-C-methyl-D-erythritol 2,4-cyclodiphosphate (ME-CPP) with a corresponding release of cytidine 5-monophosphate (CMP).</text>
</comment>
<dbReference type="InterPro" id="IPR036571">
    <property type="entry name" value="MECDP_synthase_sf"/>
</dbReference>
<feature type="binding site" evidence="9">
    <location>
        <position position="145"/>
    </location>
    <ligand>
        <name>4-CDP-2-C-methyl-D-erythritol 2-phosphate</name>
        <dbReference type="ChEBI" id="CHEBI:57919"/>
    </ligand>
</feature>
<evidence type="ECO:0000259" key="11">
    <source>
        <dbReference type="Pfam" id="PF02542"/>
    </source>
</evidence>
<feature type="binding site" evidence="9">
    <location>
        <position position="11"/>
    </location>
    <ligand>
        <name>a divalent metal cation</name>
        <dbReference type="ChEBI" id="CHEBI:60240"/>
    </ligand>
</feature>
<keyword evidence="7 9" id="KW-0414">Isoprene biosynthesis</keyword>
<dbReference type="EMBL" id="JALGCL010000001">
    <property type="protein sequence ID" value="MCJ0825186.1"/>
    <property type="molecule type" value="Genomic_DNA"/>
</dbReference>
<dbReference type="Proteomes" id="UP001165423">
    <property type="component" value="Unassembled WGS sequence"/>
</dbReference>
<dbReference type="RefSeq" id="WP_243319377.1">
    <property type="nucleotide sequence ID" value="NZ_JALGCL010000001.1"/>
</dbReference>
<feature type="binding site" evidence="9">
    <location>
        <begin position="11"/>
        <end position="13"/>
    </location>
    <ligand>
        <name>4-CDP-2-C-methyl-D-erythritol 2-phosphate</name>
        <dbReference type="ChEBI" id="CHEBI:57919"/>
    </ligand>
</feature>
<comment type="cofactor">
    <cofactor evidence="9">
        <name>a divalent metal cation</name>
        <dbReference type="ChEBI" id="CHEBI:60240"/>
    </cofactor>
    <text evidence="9">Binds 1 divalent metal cation per subunit.</text>
</comment>
<protein>
    <recommendedName>
        <fullName evidence="5 9">2-C-methyl-D-erythritol 2,4-cyclodiphosphate synthase</fullName>
        <shortName evidence="9">MECDP-synthase</shortName>
        <shortName evidence="9">MECPP-synthase</shortName>
        <shortName evidence="9">MECPS</shortName>
        <ecNumber evidence="5 9">4.6.1.12</ecNumber>
    </recommendedName>
</protein>
<evidence type="ECO:0000256" key="4">
    <source>
        <dbReference type="ARBA" id="ARBA00011233"/>
    </source>
</evidence>
<gene>
    <name evidence="9 12" type="primary">ispF</name>
    <name evidence="12" type="ORF">MQC88_04315</name>
</gene>
<name>A0ABT0A2K0_9GAMM</name>
<dbReference type="EC" id="4.6.1.12" evidence="5 9"/>
<comment type="similarity">
    <text evidence="3 9 10">Belongs to the IspF family.</text>
</comment>
<feature type="binding site" evidence="9">
    <location>
        <position position="142"/>
    </location>
    <ligand>
        <name>4-CDP-2-C-methyl-D-erythritol 2-phosphate</name>
        <dbReference type="ChEBI" id="CHEBI:57919"/>
    </ligand>
</feature>
<dbReference type="PANTHER" id="PTHR43181">
    <property type="entry name" value="2-C-METHYL-D-ERYTHRITOL 2,4-CYCLODIPHOSPHATE SYNTHASE, CHLOROPLASTIC"/>
    <property type="match status" value="1"/>
</dbReference>
<organism evidence="12 13">
    <name type="scientific">Cognatiluteimonas sedimenti</name>
    <dbReference type="NCBI Taxonomy" id="2927791"/>
    <lineage>
        <taxon>Bacteria</taxon>
        <taxon>Pseudomonadati</taxon>
        <taxon>Pseudomonadota</taxon>
        <taxon>Gammaproteobacteria</taxon>
        <taxon>Lysobacterales</taxon>
        <taxon>Lysobacteraceae</taxon>
        <taxon>Cognatiluteimonas</taxon>
    </lineage>
</organism>
<feature type="binding site" evidence="9">
    <location>
        <begin position="59"/>
        <end position="61"/>
    </location>
    <ligand>
        <name>4-CDP-2-C-methyl-D-erythritol 2-phosphate</name>
        <dbReference type="ChEBI" id="CHEBI:57919"/>
    </ligand>
</feature>
<feature type="binding site" evidence="9">
    <location>
        <begin position="37"/>
        <end position="38"/>
    </location>
    <ligand>
        <name>4-CDP-2-C-methyl-D-erythritol 2-phosphate</name>
        <dbReference type="ChEBI" id="CHEBI:57919"/>
    </ligand>
</feature>
<evidence type="ECO:0000313" key="12">
    <source>
        <dbReference type="EMBL" id="MCJ0825186.1"/>
    </source>
</evidence>
<evidence type="ECO:0000256" key="10">
    <source>
        <dbReference type="RuleBase" id="RU004395"/>
    </source>
</evidence>